<keyword evidence="5" id="KW-1185">Reference proteome</keyword>
<proteinExistence type="predicted"/>
<dbReference type="InterPro" id="IPR017853">
    <property type="entry name" value="GH"/>
</dbReference>
<evidence type="ECO:0000313" key="4">
    <source>
        <dbReference type="EMBL" id="MBK3516932.1"/>
    </source>
</evidence>
<keyword evidence="2" id="KW-0326">Glycosidase</keyword>
<dbReference type="InterPro" id="IPR013780">
    <property type="entry name" value="Glyco_hydro_b"/>
</dbReference>
<dbReference type="RefSeq" id="WP_200464160.1">
    <property type="nucleotide sequence ID" value="NZ_JAENRR010000010.1"/>
</dbReference>
<comment type="caution">
    <text evidence="4">The sequence shown here is derived from an EMBL/GenBank/DDBJ whole genome shotgun (WGS) entry which is preliminary data.</text>
</comment>
<evidence type="ECO:0000313" key="5">
    <source>
        <dbReference type="Proteomes" id="UP000605676"/>
    </source>
</evidence>
<evidence type="ECO:0000256" key="1">
    <source>
        <dbReference type="ARBA" id="ARBA00022801"/>
    </source>
</evidence>
<evidence type="ECO:0000256" key="2">
    <source>
        <dbReference type="ARBA" id="ARBA00023295"/>
    </source>
</evidence>
<protein>
    <submittedName>
        <fullName evidence="4">Cyclomaltodextrinase C-terminal domain-containing protein</fullName>
    </submittedName>
</protein>
<dbReference type="PANTHER" id="PTHR10357">
    <property type="entry name" value="ALPHA-AMYLASE FAMILY MEMBER"/>
    <property type="match status" value="1"/>
</dbReference>
<dbReference type="Pfam" id="PF00128">
    <property type="entry name" value="Alpha-amylase"/>
    <property type="match status" value="1"/>
</dbReference>
<dbReference type="Proteomes" id="UP000605676">
    <property type="component" value="Unassembled WGS sequence"/>
</dbReference>
<evidence type="ECO:0000259" key="3">
    <source>
        <dbReference type="SMART" id="SM00642"/>
    </source>
</evidence>
<dbReference type="PANTHER" id="PTHR10357:SF210">
    <property type="entry name" value="MALTODEXTRIN GLUCOSIDASE"/>
    <property type="match status" value="1"/>
</dbReference>
<dbReference type="SUPFAM" id="SSF81296">
    <property type="entry name" value="E set domains"/>
    <property type="match status" value="1"/>
</dbReference>
<reference evidence="4 5" key="1">
    <citation type="submission" date="2021-01" db="EMBL/GenBank/DDBJ databases">
        <title>Carboxyliciviraga sp.nov., isolated from coastal sediments.</title>
        <authorList>
            <person name="Lu D."/>
            <person name="Zhang T."/>
        </authorList>
    </citation>
    <scope>NUCLEOTIDE SEQUENCE [LARGE SCALE GENOMIC DNA]</scope>
    <source>
        <strain evidence="4 5">N1Y132</strain>
    </source>
</reference>
<sequence length="607" mass="70422">MKSRTIVLLKLFVFTSVISIANELKITPENWWTHMENNNIVIIVENTPIGLKKISVNDSSLHIIQHYPAANKQFHIIEAEVSKNARPQLVYFTFEFEHLPPIKKPFRIEERKERFSKTNLSAGDVIYQVIPDRFCNGSSENDNIEVYFEKKDRLNPTGIHGGDIDGIISQLDYISQLGCTTLELMPILESNLMMNSYKRLAPTNFYTVDKRLGEINTYKTLINSCQELNLKFIQTFTLHQLGNKHPYFQNMIDTEFFNSIIYDFNSPEPHPNILADPYIPESIKSQIRKHWSHSNFPTLNQENPLVRQLLIQHLIWWTETTGLQYIKIEQAHNNTPLFIDELYKALSKEYNDLTIVADNHASNSSGREQTLDKDIPTIRVNYQYPAILQDAFSPYEDKGSGINKLYQYHLNLTSSQMNSNIIMLDNHILNRAYTNADNDNKQLQMMMAHLFTSPGIPSLYYGTELKMNGIKRKGLSNLAQDFTGGWHDDERNGFTGRGMNDSQKQFHRLIKLLLNWRKDHSELLSGEFIHFYPQNEVYAYARIMNDEVLMVIINNSNNESYHLIEDEYSSVIKGFNSCTEIISNATYLKFKDVVVKQKSIALLYMQR</sequence>
<name>A0ABS1HGY4_9BACT</name>
<dbReference type="InterPro" id="IPR014756">
    <property type="entry name" value="Ig_E-set"/>
</dbReference>
<keyword evidence="1" id="KW-0378">Hydrolase</keyword>
<dbReference type="Pfam" id="PF09087">
    <property type="entry name" value="Cyc-maltodext_N"/>
    <property type="match status" value="1"/>
</dbReference>
<dbReference type="EMBL" id="JAENRR010000010">
    <property type="protein sequence ID" value="MBK3516932.1"/>
    <property type="molecule type" value="Genomic_DNA"/>
</dbReference>
<organism evidence="4 5">
    <name type="scientific">Carboxylicivirga marina</name>
    <dbReference type="NCBI Taxonomy" id="2800988"/>
    <lineage>
        <taxon>Bacteria</taxon>
        <taxon>Pseudomonadati</taxon>
        <taxon>Bacteroidota</taxon>
        <taxon>Bacteroidia</taxon>
        <taxon>Marinilabiliales</taxon>
        <taxon>Marinilabiliaceae</taxon>
        <taxon>Carboxylicivirga</taxon>
    </lineage>
</organism>
<dbReference type="SUPFAM" id="SSF51011">
    <property type="entry name" value="Glycosyl hydrolase domain"/>
    <property type="match status" value="1"/>
</dbReference>
<dbReference type="SMART" id="SM00642">
    <property type="entry name" value="Aamy"/>
    <property type="match status" value="1"/>
</dbReference>
<gene>
    <name evidence="4" type="ORF">JIV24_06230</name>
</gene>
<feature type="domain" description="Glycosyl hydrolase family 13 catalytic" evidence="3">
    <location>
        <begin position="128"/>
        <end position="517"/>
    </location>
</feature>
<dbReference type="InterPro" id="IPR019492">
    <property type="entry name" value="Cyclo-malto-dextrinase_C"/>
</dbReference>
<dbReference type="SUPFAM" id="SSF51445">
    <property type="entry name" value="(Trans)glycosidases"/>
    <property type="match status" value="1"/>
</dbReference>
<dbReference type="InterPro" id="IPR013783">
    <property type="entry name" value="Ig-like_fold"/>
</dbReference>
<dbReference type="Gene3D" id="2.60.40.10">
    <property type="entry name" value="Immunoglobulins"/>
    <property type="match status" value="1"/>
</dbReference>
<dbReference type="InterPro" id="IPR006047">
    <property type="entry name" value="GH13_cat_dom"/>
</dbReference>
<dbReference type="Gene3D" id="3.20.20.80">
    <property type="entry name" value="Glycosidases"/>
    <property type="match status" value="1"/>
</dbReference>
<accession>A0ABS1HGY4</accession>
<dbReference type="Pfam" id="PF10438">
    <property type="entry name" value="Cyc-maltodext_C"/>
    <property type="match status" value="1"/>
</dbReference>
<dbReference type="Gene3D" id="2.60.40.1180">
    <property type="entry name" value="Golgi alpha-mannosidase II"/>
    <property type="match status" value="1"/>
</dbReference>
<dbReference type="InterPro" id="IPR015171">
    <property type="entry name" value="Cyc-maltodext_N"/>
</dbReference>